<dbReference type="EMBL" id="ASPP01028020">
    <property type="protein sequence ID" value="ETO05533.1"/>
    <property type="molecule type" value="Genomic_DNA"/>
</dbReference>
<feature type="region of interest" description="Disordered" evidence="2">
    <location>
        <begin position="95"/>
        <end position="117"/>
    </location>
</feature>
<comment type="caution">
    <text evidence="3">The sequence shown here is derived from an EMBL/GenBank/DDBJ whole genome shotgun (WGS) entry which is preliminary data.</text>
</comment>
<evidence type="ECO:0000256" key="1">
    <source>
        <dbReference type="SAM" id="Coils"/>
    </source>
</evidence>
<name>X6LUD6_RETFI</name>
<sequence length="117" mass="13638">MLKQLVCQKLTDLTKQEYYEKQIQELSNELEDAHVSNCLCVCKKAAMFEEEKSKLNPDNIEKFQFAQLKIQVYENKIKLLTQQLTECRLEVRKTGANKNTASNAPRKPIENEQNESE</sequence>
<evidence type="ECO:0000313" key="3">
    <source>
        <dbReference type="EMBL" id="ETO05533.1"/>
    </source>
</evidence>
<evidence type="ECO:0000256" key="2">
    <source>
        <dbReference type="SAM" id="MobiDB-lite"/>
    </source>
</evidence>
<proteinExistence type="predicted"/>
<keyword evidence="4" id="KW-1185">Reference proteome</keyword>
<gene>
    <name evidence="3" type="ORF">RFI_31863</name>
</gene>
<evidence type="ECO:0000313" key="4">
    <source>
        <dbReference type="Proteomes" id="UP000023152"/>
    </source>
</evidence>
<dbReference type="AlphaFoldDB" id="X6LUD6"/>
<accession>X6LUD6</accession>
<protein>
    <submittedName>
        <fullName evidence="3">Uncharacterized protein</fullName>
    </submittedName>
</protein>
<feature type="coiled-coil region" evidence="1">
    <location>
        <begin position="63"/>
        <end position="90"/>
    </location>
</feature>
<feature type="non-terminal residue" evidence="3">
    <location>
        <position position="117"/>
    </location>
</feature>
<reference evidence="3 4" key="1">
    <citation type="journal article" date="2013" name="Curr. Biol.">
        <title>The Genome of the Foraminiferan Reticulomyxa filosa.</title>
        <authorList>
            <person name="Glockner G."/>
            <person name="Hulsmann N."/>
            <person name="Schleicher M."/>
            <person name="Noegel A.A."/>
            <person name="Eichinger L."/>
            <person name="Gallinger C."/>
            <person name="Pawlowski J."/>
            <person name="Sierra R."/>
            <person name="Euteneuer U."/>
            <person name="Pillet L."/>
            <person name="Moustafa A."/>
            <person name="Platzer M."/>
            <person name="Groth M."/>
            <person name="Szafranski K."/>
            <person name="Schliwa M."/>
        </authorList>
    </citation>
    <scope>NUCLEOTIDE SEQUENCE [LARGE SCALE GENOMIC DNA]</scope>
</reference>
<keyword evidence="1" id="KW-0175">Coiled coil</keyword>
<dbReference type="Proteomes" id="UP000023152">
    <property type="component" value="Unassembled WGS sequence"/>
</dbReference>
<organism evidence="3 4">
    <name type="scientific">Reticulomyxa filosa</name>
    <dbReference type="NCBI Taxonomy" id="46433"/>
    <lineage>
        <taxon>Eukaryota</taxon>
        <taxon>Sar</taxon>
        <taxon>Rhizaria</taxon>
        <taxon>Retaria</taxon>
        <taxon>Foraminifera</taxon>
        <taxon>Monothalamids</taxon>
        <taxon>Reticulomyxidae</taxon>
        <taxon>Reticulomyxa</taxon>
    </lineage>
</organism>